<proteinExistence type="predicted"/>
<evidence type="ECO:0000313" key="1">
    <source>
        <dbReference type="EMBL" id="AWO84334.1"/>
    </source>
</evidence>
<dbReference type="Proteomes" id="UP000247118">
    <property type="component" value="Chromosome"/>
</dbReference>
<reference evidence="1 2" key="1">
    <citation type="submission" date="2018-05" db="EMBL/GenBank/DDBJ databases">
        <title>Complete genome sequence of Gordonia terrae NRRL B-16283.</title>
        <authorList>
            <person name="Garlena R.A."/>
            <person name="Russell D.A."/>
            <person name="Hatfull G.F."/>
        </authorList>
    </citation>
    <scope>NUCLEOTIDE SEQUENCE [LARGE SCALE GENOMIC DNA]</scope>
    <source>
        <strain evidence="1 2">NRRL B-16283</strain>
    </source>
</reference>
<accession>A0AAD0KBB0</accession>
<dbReference type="KEGG" id="gta:BCM27_13065"/>
<dbReference type="AlphaFoldDB" id="A0AAD0KBB0"/>
<dbReference type="EMBL" id="CP029604">
    <property type="protein sequence ID" value="AWO84334.1"/>
    <property type="molecule type" value="Genomic_DNA"/>
</dbReference>
<evidence type="ECO:0000313" key="2">
    <source>
        <dbReference type="Proteomes" id="UP000247118"/>
    </source>
</evidence>
<gene>
    <name evidence="1" type="ORF">DLJ61_13165</name>
</gene>
<name>A0AAD0KBB0_9ACTN</name>
<organism evidence="1 2">
    <name type="scientific">Gordonia terrae</name>
    <dbReference type="NCBI Taxonomy" id="2055"/>
    <lineage>
        <taxon>Bacteria</taxon>
        <taxon>Bacillati</taxon>
        <taxon>Actinomycetota</taxon>
        <taxon>Actinomycetes</taxon>
        <taxon>Mycobacteriales</taxon>
        <taxon>Gordoniaceae</taxon>
        <taxon>Gordonia</taxon>
    </lineage>
</organism>
<sequence length="103" mass="11564">MYISVQPSHVDVLEPTDYRRFDLQADAGLSAVDIGARLLRERLGDVEDGHAWIRIDPLRTRLASTSDFDADQFSAMVAYAVEHGWVSPDGEAIRAHIRFGDQH</sequence>
<protein>
    <submittedName>
        <fullName evidence="1">Uncharacterized protein</fullName>
    </submittedName>
</protein>